<evidence type="ECO:0000256" key="4">
    <source>
        <dbReference type="ARBA" id="ARBA00022794"/>
    </source>
</evidence>
<keyword evidence="6" id="KW-0206">Cytoskeleton</keyword>
<keyword evidence="5 10" id="KW-0175">Coiled coil</keyword>
<reference evidence="15" key="1">
    <citation type="submission" date="2025-08" db="UniProtKB">
        <authorList>
            <consortium name="RefSeq"/>
        </authorList>
    </citation>
    <scope>IDENTIFICATION</scope>
    <source>
        <tissue evidence="15">Whole body</tissue>
    </source>
</reference>
<feature type="compositionally biased region" description="Basic and acidic residues" evidence="11">
    <location>
        <begin position="168"/>
        <end position="228"/>
    </location>
</feature>
<dbReference type="GO" id="GO:0042073">
    <property type="term" value="P:intraciliary transport"/>
    <property type="evidence" value="ECO:0007669"/>
    <property type="project" value="TreeGrafter"/>
</dbReference>
<feature type="coiled-coil region" evidence="10">
    <location>
        <begin position="502"/>
        <end position="557"/>
    </location>
</feature>
<keyword evidence="14" id="KW-1185">Reference proteome</keyword>
<name>A0AAJ7WC90_9HYME</name>
<dbReference type="Pfam" id="PF17749">
    <property type="entry name" value="MIP-T3_C"/>
    <property type="match status" value="1"/>
</dbReference>
<evidence type="ECO:0000256" key="8">
    <source>
        <dbReference type="ARBA" id="ARBA00043971"/>
    </source>
</evidence>
<evidence type="ECO:0000256" key="3">
    <source>
        <dbReference type="ARBA" id="ARBA00022490"/>
    </source>
</evidence>
<gene>
    <name evidence="15" type="primary">LOC108627033</name>
</gene>
<dbReference type="Pfam" id="PF10243">
    <property type="entry name" value="MIP-T3"/>
    <property type="match status" value="1"/>
</dbReference>
<protein>
    <recommendedName>
        <fullName evidence="9">TRAF3-interacting protein 1</fullName>
    </recommendedName>
</protein>
<dbReference type="PANTHER" id="PTHR31363:SF0">
    <property type="entry name" value="TRAF3-INTERACTING PROTEIN 1"/>
    <property type="match status" value="1"/>
</dbReference>
<feature type="domain" description="TRAF3-interacting protein 1 N-terminal" evidence="12">
    <location>
        <begin position="10"/>
        <end position="118"/>
    </location>
</feature>
<dbReference type="AlphaFoldDB" id="A0AAJ7WC90"/>
<dbReference type="RefSeq" id="XP_026671078.1">
    <property type="nucleotide sequence ID" value="XM_026815277.1"/>
</dbReference>
<dbReference type="GO" id="GO:0008017">
    <property type="term" value="F:microtubule binding"/>
    <property type="evidence" value="ECO:0007669"/>
    <property type="project" value="InterPro"/>
</dbReference>
<dbReference type="GeneID" id="108627033"/>
<feature type="compositionally biased region" description="Low complexity" evidence="11">
    <location>
        <begin position="377"/>
        <end position="400"/>
    </location>
</feature>
<dbReference type="GO" id="GO:0048513">
    <property type="term" value="P:animal organ development"/>
    <property type="evidence" value="ECO:0007669"/>
    <property type="project" value="UniProtKB-ARBA"/>
</dbReference>
<feature type="region of interest" description="Disordered" evidence="11">
    <location>
        <begin position="366"/>
        <end position="404"/>
    </location>
</feature>
<dbReference type="InterPro" id="IPR018799">
    <property type="entry name" value="TRAF3IP1"/>
</dbReference>
<dbReference type="InterPro" id="IPR042576">
    <property type="entry name" value="TRAF3IP1_N_sf"/>
</dbReference>
<dbReference type="GO" id="GO:0036064">
    <property type="term" value="C:ciliary basal body"/>
    <property type="evidence" value="ECO:0007669"/>
    <property type="project" value="TreeGrafter"/>
</dbReference>
<dbReference type="Proteomes" id="UP000694925">
    <property type="component" value="Unplaced"/>
</dbReference>
<evidence type="ECO:0000256" key="9">
    <source>
        <dbReference type="ARBA" id="ARBA00070492"/>
    </source>
</evidence>
<dbReference type="KEGG" id="ccal:108627033"/>
<dbReference type="PANTHER" id="PTHR31363">
    <property type="entry name" value="TRAF3-INTERACTING PROTEIN 1"/>
    <property type="match status" value="1"/>
</dbReference>
<dbReference type="CTD" id="41739"/>
<evidence type="ECO:0000256" key="5">
    <source>
        <dbReference type="ARBA" id="ARBA00023054"/>
    </source>
</evidence>
<keyword evidence="4" id="KW-0970">Cilium biogenesis/degradation</keyword>
<proteinExistence type="inferred from homology"/>
<comment type="similarity">
    <text evidence="8">Belongs to the TRAF3IP1 family.</text>
</comment>
<evidence type="ECO:0000259" key="13">
    <source>
        <dbReference type="Pfam" id="PF17749"/>
    </source>
</evidence>
<dbReference type="GO" id="GO:0060271">
    <property type="term" value="P:cilium assembly"/>
    <property type="evidence" value="ECO:0007669"/>
    <property type="project" value="TreeGrafter"/>
</dbReference>
<evidence type="ECO:0000256" key="7">
    <source>
        <dbReference type="ARBA" id="ARBA00023273"/>
    </source>
</evidence>
<dbReference type="GO" id="GO:0030992">
    <property type="term" value="C:intraciliary transport particle B"/>
    <property type="evidence" value="ECO:0007669"/>
    <property type="project" value="TreeGrafter"/>
</dbReference>
<evidence type="ECO:0000256" key="2">
    <source>
        <dbReference type="ARBA" id="ARBA00004430"/>
    </source>
</evidence>
<keyword evidence="3" id="KW-0963">Cytoplasm</keyword>
<dbReference type="Gene3D" id="1.10.418.50">
    <property type="entry name" value="Microtubule-binding protein MIP-T3"/>
    <property type="match status" value="1"/>
</dbReference>
<dbReference type="FunFam" id="1.10.418.50:FF:000001">
    <property type="entry name" value="TRAF3-interacting protein 1 isoform X1"/>
    <property type="match status" value="1"/>
</dbReference>
<accession>A0AAJ7WC90</accession>
<keyword evidence="7" id="KW-0966">Cell projection</keyword>
<dbReference type="GO" id="GO:0048731">
    <property type="term" value="P:system development"/>
    <property type="evidence" value="ECO:0007669"/>
    <property type="project" value="UniProtKB-ARBA"/>
</dbReference>
<dbReference type="InterPro" id="IPR040468">
    <property type="entry name" value="TRAF3IP1_N"/>
</dbReference>
<dbReference type="InterPro" id="IPR041476">
    <property type="entry name" value="TRAF3IP1_C"/>
</dbReference>
<dbReference type="GO" id="GO:0005930">
    <property type="term" value="C:axoneme"/>
    <property type="evidence" value="ECO:0007669"/>
    <property type="project" value="UniProtKB-SubCell"/>
</dbReference>
<feature type="compositionally biased region" description="Basic and acidic residues" evidence="11">
    <location>
        <begin position="136"/>
        <end position="157"/>
    </location>
</feature>
<evidence type="ECO:0000256" key="1">
    <source>
        <dbReference type="ARBA" id="ARBA00004120"/>
    </source>
</evidence>
<evidence type="ECO:0000259" key="12">
    <source>
        <dbReference type="Pfam" id="PF10243"/>
    </source>
</evidence>
<feature type="domain" description="TRAF3-interacting protein 1 C-terminal" evidence="13">
    <location>
        <begin position="463"/>
        <end position="608"/>
    </location>
</feature>
<evidence type="ECO:0000256" key="11">
    <source>
        <dbReference type="SAM" id="MobiDB-lite"/>
    </source>
</evidence>
<evidence type="ECO:0000256" key="6">
    <source>
        <dbReference type="ARBA" id="ARBA00023212"/>
    </source>
</evidence>
<organism evidence="14 15">
    <name type="scientific">Ceratina calcarata</name>
    <dbReference type="NCBI Taxonomy" id="156304"/>
    <lineage>
        <taxon>Eukaryota</taxon>
        <taxon>Metazoa</taxon>
        <taxon>Ecdysozoa</taxon>
        <taxon>Arthropoda</taxon>
        <taxon>Hexapoda</taxon>
        <taxon>Insecta</taxon>
        <taxon>Pterygota</taxon>
        <taxon>Neoptera</taxon>
        <taxon>Endopterygota</taxon>
        <taxon>Hymenoptera</taxon>
        <taxon>Apocrita</taxon>
        <taxon>Aculeata</taxon>
        <taxon>Apoidea</taxon>
        <taxon>Anthophila</taxon>
        <taxon>Apidae</taxon>
        <taxon>Ceratina</taxon>
        <taxon>Zadontomerus</taxon>
    </lineage>
</organism>
<evidence type="ECO:0000313" key="15">
    <source>
        <dbReference type="RefSeq" id="XP_026671078.1"/>
    </source>
</evidence>
<feature type="region of interest" description="Disordered" evidence="11">
    <location>
        <begin position="134"/>
        <end position="349"/>
    </location>
</feature>
<dbReference type="GO" id="GO:0070507">
    <property type="term" value="P:regulation of microtubule cytoskeleton organization"/>
    <property type="evidence" value="ECO:0007669"/>
    <property type="project" value="TreeGrafter"/>
</dbReference>
<evidence type="ECO:0000313" key="14">
    <source>
        <dbReference type="Proteomes" id="UP000694925"/>
    </source>
</evidence>
<evidence type="ECO:0000256" key="10">
    <source>
        <dbReference type="SAM" id="Coils"/>
    </source>
</evidence>
<sequence length="612" mass="69418">MADDVKPEVIKRTQDLLGKYFKKPPLTEKLLKKPPFRFLHDIISAVINNTGFLDGLYSEEELNSENIKTKEAKLAYLTKLIEVVELTTGDNLTVRASKIISGQEPSKTNELLQAIGRALDKKISSTEAIEQYKMGVRKDKSSSRSKSVAKDEKKSLSKDAVQNRRVKEKSTERSTDRTGKGRSTERLPTAKERSTEGNATKEKSDTKKGHSNEDNSTRDETRKHENQEPQKNTDTPEIRQVEQRPPTRERAPSSSRKRRSSASRSKQNLSSEPNLLELDKKTDESKKQKESENKSKRAVNQSSESRIRTSSVDPTNLESESPSILKNNTANETAENVEYKQNDDIANNEVIPNVEKAERSVTDMQGFHSEGSDTSISSRPRTSLRPPSARPISARPAAPRIRGKPEMMVNEEILTPLGNITVIVENSDLKDDDAEDMVVMETRGNGSDDFETGSYKVDDQLTQEHGHLVAQILETQKELVNNDNVDVIPKKTNISWDTSAKRDVVAKEIDKLRNTIQTLTRATNPLGKLLDYFQEDVEIMQKELFEWRNQYQLLNEELKIEKTKTQELIEPMKETLKEIDRNMKIQLDKICQAKSQIMKNDQRIQTLLNGSI</sequence>
<feature type="compositionally biased region" description="Low complexity" evidence="11">
    <location>
        <begin position="327"/>
        <end position="336"/>
    </location>
</feature>
<feature type="compositionally biased region" description="Polar residues" evidence="11">
    <location>
        <begin position="298"/>
        <end position="326"/>
    </location>
</feature>
<comment type="subcellular location">
    <subcellularLocation>
        <location evidence="2">Cytoplasm</location>
        <location evidence="2">Cytoskeleton</location>
        <location evidence="2">Cilium axoneme</location>
    </subcellularLocation>
    <subcellularLocation>
        <location evidence="1">Cytoplasm</location>
        <location evidence="1">Cytoskeleton</location>
        <location evidence="1">Cilium basal body</location>
    </subcellularLocation>
</comment>
<feature type="compositionally biased region" description="Basic and acidic residues" evidence="11">
    <location>
        <begin position="277"/>
        <end position="295"/>
    </location>
</feature>
<feature type="compositionally biased region" description="Basic and acidic residues" evidence="11">
    <location>
        <begin position="234"/>
        <end position="251"/>
    </location>
</feature>